<dbReference type="PANTHER" id="PTHR46082:SF6">
    <property type="entry name" value="AAA+ ATPASE DOMAIN-CONTAINING PROTEIN-RELATED"/>
    <property type="match status" value="1"/>
</dbReference>
<evidence type="ECO:0000313" key="3">
    <source>
        <dbReference type="EMBL" id="OQE15950.1"/>
    </source>
</evidence>
<dbReference type="GO" id="GO:0003824">
    <property type="term" value="F:catalytic activity"/>
    <property type="evidence" value="ECO:0007669"/>
    <property type="project" value="InterPro"/>
</dbReference>
<protein>
    <recommendedName>
        <fullName evidence="2">Nucleoside phosphorylase domain-containing protein</fullName>
    </recommendedName>
</protein>
<keyword evidence="1" id="KW-0732">Signal</keyword>
<dbReference type="Proteomes" id="UP000191285">
    <property type="component" value="Unassembled WGS sequence"/>
</dbReference>
<dbReference type="GO" id="GO:0009116">
    <property type="term" value="P:nucleoside metabolic process"/>
    <property type="evidence" value="ECO:0007669"/>
    <property type="project" value="InterPro"/>
</dbReference>
<dbReference type="OrthoDB" id="20872at2759"/>
<dbReference type="EMBL" id="MLKD01000026">
    <property type="protein sequence ID" value="OQE15950.1"/>
    <property type="molecule type" value="Genomic_DNA"/>
</dbReference>
<evidence type="ECO:0000313" key="4">
    <source>
        <dbReference type="Proteomes" id="UP000191285"/>
    </source>
</evidence>
<gene>
    <name evidence="3" type="ORF">PENSTE_c026G03003</name>
</gene>
<comment type="caution">
    <text evidence="3">The sequence shown here is derived from an EMBL/GenBank/DDBJ whole genome shotgun (WGS) entry which is preliminary data.</text>
</comment>
<dbReference type="Gene3D" id="3.40.50.1580">
    <property type="entry name" value="Nucleoside phosphorylase domain"/>
    <property type="match status" value="1"/>
</dbReference>
<evidence type="ECO:0000256" key="1">
    <source>
        <dbReference type="SAM" id="SignalP"/>
    </source>
</evidence>
<keyword evidence="4" id="KW-1185">Reference proteome</keyword>
<reference evidence="4" key="1">
    <citation type="journal article" date="2017" name="Nat. Microbiol.">
        <title>Global analysis of biosynthetic gene clusters reveals vast potential of secondary metabolite production in Penicillium species.</title>
        <authorList>
            <person name="Nielsen J.C."/>
            <person name="Grijseels S."/>
            <person name="Prigent S."/>
            <person name="Ji B."/>
            <person name="Dainat J."/>
            <person name="Nielsen K.F."/>
            <person name="Frisvad J.C."/>
            <person name="Workman M."/>
            <person name="Nielsen J."/>
        </authorList>
    </citation>
    <scope>NUCLEOTIDE SEQUENCE [LARGE SCALE GENOMIC DNA]</scope>
    <source>
        <strain evidence="4">IBT 24891</strain>
    </source>
</reference>
<organism evidence="3 4">
    <name type="scientific">Penicillium steckii</name>
    <dbReference type="NCBI Taxonomy" id="303698"/>
    <lineage>
        <taxon>Eukaryota</taxon>
        <taxon>Fungi</taxon>
        <taxon>Dikarya</taxon>
        <taxon>Ascomycota</taxon>
        <taxon>Pezizomycotina</taxon>
        <taxon>Eurotiomycetes</taxon>
        <taxon>Eurotiomycetidae</taxon>
        <taxon>Eurotiales</taxon>
        <taxon>Aspergillaceae</taxon>
        <taxon>Penicillium</taxon>
    </lineage>
</organism>
<dbReference type="InterPro" id="IPR035994">
    <property type="entry name" value="Nucleoside_phosphorylase_sf"/>
</dbReference>
<accession>A0A1V6SQD7</accession>
<name>A0A1V6SQD7_9EURO</name>
<evidence type="ECO:0000259" key="2">
    <source>
        <dbReference type="Pfam" id="PF01048"/>
    </source>
</evidence>
<dbReference type="SUPFAM" id="SSF52540">
    <property type="entry name" value="P-loop containing nucleoside triphosphate hydrolases"/>
    <property type="match status" value="1"/>
</dbReference>
<dbReference type="STRING" id="303698.A0A1V6SQD7"/>
<sequence>MRPKTRHEFTIAIICALSIEAEPVEELFDEVYDRRGAIYSKQRGDPNIYVTGKIGTHDVVLSYMPGIGRAAAASVAASLRMSYTGIQLGLVVGICGATPTLKGQQIFLGDVIMSDSVTQYDFGRQYPGGFNERPTPSHGELKETTIRNLQSLKQVTNEWQRPSSDDILFAPQFVHKHYQKEPSATCICFSRDRPDDICSVATETTCSRLGCDQSRVIRRRGPDTPMGDISFFIGKIASADTVMKSGVDRDKLAESDGVIGFEMEGAGVWDNMPCIVIKGVCDYADSHKSKDWQRYAAATGASAAKAFLYMWNPVPRDVSSFSSIRKQIDKGDPTCRIKTDQIGLLPQSGLAERYSNEDRSNEVWKTCVNSKDVQDVQTWLSNKQDWLLIFDNYRPPVDLSLDEGGPVLERFFSREKRGHILITTQLPLTAPWHFIRLGKVDREDEATEILLSQGPHHQDISSDPVLKDLVTRMDGHPLALASAGIYLFKNKKKSCSDYLRLYSKAWLQLQRDTPQLPSYRGDLHSCWFNIAEYLFKSRELSMILLNWTCLDSQDIWFELIDGPNTLPILNGSNRMTIFNQAMSLLCDYGLVDISSQRKQGVGSQGYNLQRSFHAWLESYFVSLNDPLQNSLEVALCNVINCSRDLVRSDEYYEEILRLLPHANRCYDLVSSEKIHLWRADATQNTLYKDIRSREELGILFEHAGYKGS</sequence>
<feature type="chain" id="PRO_5013139330" description="Nucleoside phosphorylase domain-containing protein" evidence="1">
    <location>
        <begin position="22"/>
        <end position="708"/>
    </location>
</feature>
<dbReference type="InterPro" id="IPR053137">
    <property type="entry name" value="NLR-like"/>
</dbReference>
<feature type="domain" description="Nucleoside phosphorylase" evidence="2">
    <location>
        <begin position="10"/>
        <end position="293"/>
    </location>
</feature>
<dbReference type="Pfam" id="PF01048">
    <property type="entry name" value="PNP_UDP_1"/>
    <property type="match status" value="1"/>
</dbReference>
<dbReference type="PANTHER" id="PTHR46082">
    <property type="entry name" value="ATP/GTP-BINDING PROTEIN-RELATED"/>
    <property type="match status" value="1"/>
</dbReference>
<feature type="signal peptide" evidence="1">
    <location>
        <begin position="1"/>
        <end position="21"/>
    </location>
</feature>
<dbReference type="SUPFAM" id="SSF53167">
    <property type="entry name" value="Purine and uridine phosphorylases"/>
    <property type="match status" value="1"/>
</dbReference>
<dbReference type="InterPro" id="IPR027417">
    <property type="entry name" value="P-loop_NTPase"/>
</dbReference>
<proteinExistence type="predicted"/>
<dbReference type="InterPro" id="IPR000845">
    <property type="entry name" value="Nucleoside_phosphorylase_d"/>
</dbReference>
<dbReference type="AlphaFoldDB" id="A0A1V6SQD7"/>